<feature type="domain" description="HTH cro/C1-type" evidence="1">
    <location>
        <begin position="16"/>
        <end position="74"/>
    </location>
</feature>
<dbReference type="SUPFAM" id="SSF47413">
    <property type="entry name" value="lambda repressor-like DNA-binding domains"/>
    <property type="match status" value="1"/>
</dbReference>
<proteinExistence type="predicted"/>
<reference evidence="2 4" key="2">
    <citation type="journal article" date="2013" name="Nature">
        <title>Insights into bilaterian evolution from three spiralian genomes.</title>
        <authorList>
            <person name="Simakov O."/>
            <person name="Marletaz F."/>
            <person name="Cho S.J."/>
            <person name="Edsinger-Gonzales E."/>
            <person name="Havlak P."/>
            <person name="Hellsten U."/>
            <person name="Kuo D.H."/>
            <person name="Larsson T."/>
            <person name="Lv J."/>
            <person name="Arendt D."/>
            <person name="Savage R."/>
            <person name="Osoegawa K."/>
            <person name="de Jong P."/>
            <person name="Grimwood J."/>
            <person name="Chapman J.A."/>
            <person name="Shapiro H."/>
            <person name="Aerts A."/>
            <person name="Otillar R.P."/>
            <person name="Terry A.Y."/>
            <person name="Boore J.L."/>
            <person name="Grigoriev I.V."/>
            <person name="Lindberg D.R."/>
            <person name="Seaver E.C."/>
            <person name="Weisblat D.A."/>
            <person name="Putnam N.H."/>
            <person name="Rokhsar D.S."/>
        </authorList>
    </citation>
    <scope>NUCLEOTIDE SEQUENCE</scope>
    <source>
        <strain evidence="2 4">I ESC-2004</strain>
    </source>
</reference>
<organism evidence="2">
    <name type="scientific">Capitella teleta</name>
    <name type="common">Polychaete worm</name>
    <dbReference type="NCBI Taxonomy" id="283909"/>
    <lineage>
        <taxon>Eukaryota</taxon>
        <taxon>Metazoa</taxon>
        <taxon>Spiralia</taxon>
        <taxon>Lophotrochozoa</taxon>
        <taxon>Annelida</taxon>
        <taxon>Polychaeta</taxon>
        <taxon>Sedentaria</taxon>
        <taxon>Scolecida</taxon>
        <taxon>Capitellidae</taxon>
        <taxon>Capitella</taxon>
    </lineage>
</organism>
<dbReference type="AlphaFoldDB" id="R7UV91"/>
<dbReference type="CDD" id="cd00093">
    <property type="entry name" value="HTH_XRE"/>
    <property type="match status" value="1"/>
</dbReference>
<dbReference type="OMA" id="SRMNHYE"/>
<dbReference type="InterPro" id="IPR010982">
    <property type="entry name" value="Lambda_DNA-bd_dom_sf"/>
</dbReference>
<dbReference type="OrthoDB" id="10263686at2759"/>
<evidence type="ECO:0000313" key="2">
    <source>
        <dbReference type="EMBL" id="ELU10189.1"/>
    </source>
</evidence>
<evidence type="ECO:0000259" key="1">
    <source>
        <dbReference type="PROSITE" id="PS50943"/>
    </source>
</evidence>
<dbReference type="HOGENOM" id="CLU_066192_10_1_1"/>
<evidence type="ECO:0000313" key="3">
    <source>
        <dbReference type="EnsemblMetazoa" id="CapteP121720"/>
    </source>
</evidence>
<dbReference type="EnsemblMetazoa" id="CapteT121720">
    <property type="protein sequence ID" value="CapteP121720"/>
    <property type="gene ID" value="CapteG121720"/>
</dbReference>
<dbReference type="SMART" id="SM00530">
    <property type="entry name" value="HTH_XRE"/>
    <property type="match status" value="1"/>
</dbReference>
<dbReference type="GO" id="GO:0003677">
    <property type="term" value="F:DNA binding"/>
    <property type="evidence" value="ECO:0007669"/>
    <property type="project" value="InterPro"/>
</dbReference>
<dbReference type="InterPro" id="IPR001387">
    <property type="entry name" value="Cro/C1-type_HTH"/>
</dbReference>
<reference evidence="4" key="1">
    <citation type="submission" date="2012-12" db="EMBL/GenBank/DDBJ databases">
        <authorList>
            <person name="Hellsten U."/>
            <person name="Grimwood J."/>
            <person name="Chapman J.A."/>
            <person name="Shapiro H."/>
            <person name="Aerts A."/>
            <person name="Otillar R.P."/>
            <person name="Terry A.Y."/>
            <person name="Boore J.L."/>
            <person name="Simakov O."/>
            <person name="Marletaz F."/>
            <person name="Cho S.-J."/>
            <person name="Edsinger-Gonzales E."/>
            <person name="Havlak P."/>
            <person name="Kuo D.-H."/>
            <person name="Larsson T."/>
            <person name="Lv J."/>
            <person name="Arendt D."/>
            <person name="Savage R."/>
            <person name="Osoegawa K."/>
            <person name="de Jong P."/>
            <person name="Lindberg D.R."/>
            <person name="Seaver E.C."/>
            <person name="Weisblat D.A."/>
            <person name="Putnam N.H."/>
            <person name="Grigoriev I.V."/>
            <person name="Rokhsar D.S."/>
        </authorList>
    </citation>
    <scope>NUCLEOTIDE SEQUENCE</scope>
    <source>
        <strain evidence="4">I ESC-2004</strain>
    </source>
</reference>
<name>R7UV91_CAPTE</name>
<dbReference type="Pfam" id="PF13560">
    <property type="entry name" value="HTH_31"/>
    <property type="match status" value="1"/>
</dbReference>
<reference evidence="3" key="3">
    <citation type="submission" date="2015-06" db="UniProtKB">
        <authorList>
            <consortium name="EnsemblMetazoa"/>
        </authorList>
    </citation>
    <scope>IDENTIFICATION</scope>
</reference>
<dbReference type="PROSITE" id="PS50943">
    <property type="entry name" value="HTH_CROC1"/>
    <property type="match status" value="1"/>
</dbReference>
<protein>
    <recommendedName>
        <fullName evidence="1">HTH cro/C1-type domain-containing protein</fullName>
    </recommendedName>
</protein>
<dbReference type="EMBL" id="AMQN01041319">
    <property type="status" value="NOT_ANNOTATED_CDS"/>
    <property type="molecule type" value="Genomic_DNA"/>
</dbReference>
<evidence type="ECO:0000313" key="4">
    <source>
        <dbReference type="Proteomes" id="UP000014760"/>
    </source>
</evidence>
<dbReference type="Gene3D" id="1.10.260.40">
    <property type="entry name" value="lambda repressor-like DNA-binding domains"/>
    <property type="match status" value="1"/>
</dbReference>
<sequence length="115" mass="12458">MPPRTKPPSNLFGKRLREARLRTGIPQDQLGVAVGLDETTASARMSRYETGVHEPPVDIANRIAQVLGVPSSYLYCEDDDLAEVILAWGQLTGDGRVRAKKSVLGLVAGAEQRMG</sequence>
<accession>R7UV91</accession>
<keyword evidence="4" id="KW-1185">Reference proteome</keyword>
<dbReference type="EMBL" id="KB297738">
    <property type="protein sequence ID" value="ELU10189.1"/>
    <property type="molecule type" value="Genomic_DNA"/>
</dbReference>
<dbReference type="Proteomes" id="UP000014760">
    <property type="component" value="Unassembled WGS sequence"/>
</dbReference>
<gene>
    <name evidence="2" type="ORF">CAPTEDRAFT_121720</name>
</gene>